<accession>A0A4D7JIN2</accession>
<reference evidence="1 2" key="1">
    <citation type="submission" date="2018-04" db="EMBL/GenBank/DDBJ databases">
        <title>Complete genome uncultured novel isolate.</title>
        <authorList>
            <person name="Merlino G."/>
        </authorList>
    </citation>
    <scope>NUCLEOTIDE SEQUENCE [LARGE SCALE GENOMIC DNA]</scope>
    <source>
        <strain evidence="2">R1DC9</strain>
    </source>
</reference>
<dbReference type="OrthoDB" id="73314at2"/>
<dbReference type="PANTHER" id="PTHR38009:SF1">
    <property type="entry name" value="CONSERVED HYPOTHETICAL PHAGE TAIL PROTEIN"/>
    <property type="match status" value="1"/>
</dbReference>
<dbReference type="NCBIfam" id="TIGR02241">
    <property type="entry name" value="conserved hypothetical phage tail region protein"/>
    <property type="match status" value="1"/>
</dbReference>
<evidence type="ECO:0000313" key="1">
    <source>
        <dbReference type="EMBL" id="QCK14527.1"/>
    </source>
</evidence>
<keyword evidence="2" id="KW-1185">Reference proteome</keyword>
<dbReference type="PANTHER" id="PTHR38009">
    <property type="entry name" value="CONSERVED HYPOTHETICAL PHAGE TAIL PROTEIN"/>
    <property type="match status" value="1"/>
</dbReference>
<organism evidence="1 2">
    <name type="scientific">Mangrovivirga cuniculi</name>
    <dbReference type="NCBI Taxonomy" id="2715131"/>
    <lineage>
        <taxon>Bacteria</taxon>
        <taxon>Pseudomonadati</taxon>
        <taxon>Bacteroidota</taxon>
        <taxon>Cytophagia</taxon>
        <taxon>Cytophagales</taxon>
        <taxon>Mangrovivirgaceae</taxon>
        <taxon>Mangrovivirga</taxon>
    </lineage>
</organism>
<dbReference type="RefSeq" id="WP_137090114.1">
    <property type="nucleotide sequence ID" value="NZ_CP028923.1"/>
</dbReference>
<dbReference type="InterPro" id="IPR011747">
    <property type="entry name" value="CHP02241"/>
</dbReference>
<dbReference type="KEGG" id="fpf:DCC35_07110"/>
<dbReference type="GO" id="GO:0005198">
    <property type="term" value="F:structural molecule activity"/>
    <property type="evidence" value="ECO:0007669"/>
    <property type="project" value="InterPro"/>
</dbReference>
<dbReference type="Proteomes" id="UP000298616">
    <property type="component" value="Chromosome"/>
</dbReference>
<dbReference type="InterPro" id="IPR010667">
    <property type="entry name" value="Phage_T4_Gp19"/>
</dbReference>
<dbReference type="Pfam" id="PF06841">
    <property type="entry name" value="Phage_T4_gp19"/>
    <property type="match status" value="1"/>
</dbReference>
<proteinExistence type="predicted"/>
<sequence>MAEELWPVPKFHFQVEWGDVEVGFQEVTGLEMETQFIEYRSGNDPELVTRKIPGLKKHGTITLKKGVFRDDLTFYEWFEDVQTNKERREDIIITLLDEEDEPVMVWTVSNAFPTKISGPDLKSDANEIAVETLELAHEGIVQSLS</sequence>
<protein>
    <submittedName>
        <fullName evidence="1">Phage tail protein</fullName>
    </submittedName>
</protein>
<dbReference type="EMBL" id="CP028923">
    <property type="protein sequence ID" value="QCK14527.1"/>
    <property type="molecule type" value="Genomic_DNA"/>
</dbReference>
<dbReference type="AlphaFoldDB" id="A0A4D7JIN2"/>
<evidence type="ECO:0000313" key="2">
    <source>
        <dbReference type="Proteomes" id="UP000298616"/>
    </source>
</evidence>
<name>A0A4D7JIN2_9BACT</name>
<gene>
    <name evidence="1" type="ORF">DCC35_07110</name>
</gene>